<evidence type="ECO:0000256" key="13">
    <source>
        <dbReference type="ARBA" id="ARBA00023136"/>
    </source>
</evidence>
<evidence type="ECO:0000256" key="6">
    <source>
        <dbReference type="ARBA" id="ARBA00015850"/>
    </source>
</evidence>
<comment type="caution">
    <text evidence="20">The sequence shown here is derived from an EMBL/GenBank/DDBJ whole genome shotgun (WGS) entry which is preliminary data.</text>
</comment>
<comment type="pathway">
    <text evidence="3 19">Cofactor biosynthesis; adenosylcobalamin biosynthesis; adenosylcobalamin from cob(II)yrinate a,c-diamide: step 7/7.</text>
</comment>
<feature type="transmembrane region" description="Helical" evidence="19">
    <location>
        <begin position="41"/>
        <end position="60"/>
    </location>
</feature>
<evidence type="ECO:0000256" key="9">
    <source>
        <dbReference type="ARBA" id="ARBA00022679"/>
    </source>
</evidence>
<accession>A0A8J7WCV8</accession>
<evidence type="ECO:0000313" key="21">
    <source>
        <dbReference type="Proteomes" id="UP000681356"/>
    </source>
</evidence>
<evidence type="ECO:0000256" key="7">
    <source>
        <dbReference type="ARBA" id="ARBA00022475"/>
    </source>
</evidence>
<keyword evidence="9 19" id="KW-0808">Transferase</keyword>
<dbReference type="RefSeq" id="WP_212534858.1">
    <property type="nucleotide sequence ID" value="NZ_JAGTUU010000001.1"/>
</dbReference>
<keyword evidence="8 19" id="KW-0169">Cobalamin biosynthesis</keyword>
<keyword evidence="12 19" id="KW-1133">Transmembrane helix</keyword>
<dbReference type="GO" id="GO:0009236">
    <property type="term" value="P:cobalamin biosynthetic process"/>
    <property type="evidence" value="ECO:0007669"/>
    <property type="project" value="UniProtKB-UniRule"/>
</dbReference>
<dbReference type="PANTHER" id="PTHR34148">
    <property type="entry name" value="ADENOSYLCOBINAMIDE-GDP RIBAZOLETRANSFERASE"/>
    <property type="match status" value="1"/>
</dbReference>
<evidence type="ECO:0000256" key="11">
    <source>
        <dbReference type="ARBA" id="ARBA00022842"/>
    </source>
</evidence>
<evidence type="ECO:0000256" key="15">
    <source>
        <dbReference type="ARBA" id="ARBA00032605"/>
    </source>
</evidence>
<reference evidence="20" key="1">
    <citation type="submission" date="2021-04" db="EMBL/GenBank/DDBJ databases">
        <authorList>
            <person name="Yoon J."/>
        </authorList>
    </citation>
    <scope>NUCLEOTIDE SEQUENCE</scope>
    <source>
        <strain evidence="20">KMU-90</strain>
    </source>
</reference>
<comment type="cofactor">
    <cofactor evidence="1 19">
        <name>Mg(2+)</name>
        <dbReference type="ChEBI" id="CHEBI:18420"/>
    </cofactor>
</comment>
<organism evidence="20 21">
    <name type="scientific">Thetidibacter halocola</name>
    <dbReference type="NCBI Taxonomy" id="2827239"/>
    <lineage>
        <taxon>Bacteria</taxon>
        <taxon>Pseudomonadati</taxon>
        <taxon>Pseudomonadota</taxon>
        <taxon>Alphaproteobacteria</taxon>
        <taxon>Rhodobacterales</taxon>
        <taxon>Roseobacteraceae</taxon>
        <taxon>Thetidibacter</taxon>
    </lineage>
</organism>
<evidence type="ECO:0000256" key="17">
    <source>
        <dbReference type="ARBA" id="ARBA00048623"/>
    </source>
</evidence>
<evidence type="ECO:0000256" key="14">
    <source>
        <dbReference type="ARBA" id="ARBA00025228"/>
    </source>
</evidence>
<evidence type="ECO:0000256" key="16">
    <source>
        <dbReference type="ARBA" id="ARBA00032853"/>
    </source>
</evidence>
<evidence type="ECO:0000256" key="3">
    <source>
        <dbReference type="ARBA" id="ARBA00004663"/>
    </source>
</evidence>
<sequence>MRSDPRLEWQLFLLAVQLLTRLPVPRNLPWSDDLAVRATKYYPAVGLVVGGIGAAVLWAAQPFFPAPLPVLLSLAATLLVTGAFHEDGLADMADGIGGGADRERALEIMRDSRIGSYGAITLGLSLAVKVAALSALPPWIAGWALVGGHVLGRMASVHIIATTDYARPKGTKFPAPSVTPDGYRWALVTTLLMLIGLVAVLGPGPTSMAVLGSIALGQAVRTLFVARLGGYTGDCLGAEQQMAELGVYLGILLWL</sequence>
<dbReference type="PANTHER" id="PTHR34148:SF1">
    <property type="entry name" value="ADENOSYLCOBINAMIDE-GDP RIBAZOLETRANSFERASE"/>
    <property type="match status" value="1"/>
</dbReference>
<dbReference type="EMBL" id="JAGTUU010000001">
    <property type="protein sequence ID" value="MBS0122889.1"/>
    <property type="molecule type" value="Genomic_DNA"/>
</dbReference>
<feature type="transmembrane region" description="Helical" evidence="19">
    <location>
        <begin position="140"/>
        <end position="161"/>
    </location>
</feature>
<keyword evidence="13 19" id="KW-0472">Membrane</keyword>
<feature type="transmembrane region" description="Helical" evidence="19">
    <location>
        <begin position="114"/>
        <end position="134"/>
    </location>
</feature>
<dbReference type="EC" id="2.7.8.26" evidence="5 19"/>
<name>A0A8J7WCV8_9RHOB</name>
<dbReference type="GO" id="GO:0005886">
    <property type="term" value="C:plasma membrane"/>
    <property type="evidence" value="ECO:0007669"/>
    <property type="project" value="UniProtKB-SubCell"/>
</dbReference>
<dbReference type="Proteomes" id="UP000681356">
    <property type="component" value="Unassembled WGS sequence"/>
</dbReference>
<keyword evidence="11 19" id="KW-0460">Magnesium</keyword>
<keyword evidence="7 19" id="KW-1003">Cell membrane</keyword>
<protein>
    <recommendedName>
        <fullName evidence="6 19">Adenosylcobinamide-GDP ribazoletransferase</fullName>
        <ecNumber evidence="5 19">2.7.8.26</ecNumber>
    </recommendedName>
    <alternativeName>
        <fullName evidence="16 19">Cobalamin synthase</fullName>
    </alternativeName>
    <alternativeName>
        <fullName evidence="15 19">Cobalamin-5'-phosphate synthase</fullName>
    </alternativeName>
</protein>
<evidence type="ECO:0000256" key="4">
    <source>
        <dbReference type="ARBA" id="ARBA00010561"/>
    </source>
</evidence>
<evidence type="ECO:0000256" key="5">
    <source>
        <dbReference type="ARBA" id="ARBA00013200"/>
    </source>
</evidence>
<evidence type="ECO:0000256" key="18">
    <source>
        <dbReference type="ARBA" id="ARBA00049504"/>
    </source>
</evidence>
<dbReference type="GO" id="GO:0008818">
    <property type="term" value="F:cobalamin 5'-phosphate synthase activity"/>
    <property type="evidence" value="ECO:0007669"/>
    <property type="project" value="UniProtKB-UniRule"/>
</dbReference>
<feature type="transmembrane region" description="Helical" evidence="19">
    <location>
        <begin position="182"/>
        <end position="202"/>
    </location>
</feature>
<evidence type="ECO:0000256" key="8">
    <source>
        <dbReference type="ARBA" id="ARBA00022573"/>
    </source>
</evidence>
<evidence type="ECO:0000256" key="1">
    <source>
        <dbReference type="ARBA" id="ARBA00001946"/>
    </source>
</evidence>
<evidence type="ECO:0000256" key="10">
    <source>
        <dbReference type="ARBA" id="ARBA00022692"/>
    </source>
</evidence>
<feature type="transmembrane region" description="Helical" evidence="19">
    <location>
        <begin position="66"/>
        <end position="84"/>
    </location>
</feature>
<evidence type="ECO:0000256" key="19">
    <source>
        <dbReference type="HAMAP-Rule" id="MF_00719"/>
    </source>
</evidence>
<proteinExistence type="inferred from homology"/>
<dbReference type="AlphaFoldDB" id="A0A8J7WCV8"/>
<dbReference type="GO" id="GO:0051073">
    <property type="term" value="F:adenosylcobinamide-GDP ribazoletransferase activity"/>
    <property type="evidence" value="ECO:0007669"/>
    <property type="project" value="UniProtKB-UniRule"/>
</dbReference>
<dbReference type="UniPathway" id="UPA00148">
    <property type="reaction ID" value="UER00238"/>
</dbReference>
<comment type="function">
    <text evidence="14 19">Joins adenosylcobinamide-GDP and alpha-ribazole to generate adenosylcobalamin (Ado-cobalamin). Also synthesizes adenosylcobalamin 5'-phosphate from adenosylcobinamide-GDP and alpha-ribazole 5'-phosphate.</text>
</comment>
<evidence type="ECO:0000256" key="2">
    <source>
        <dbReference type="ARBA" id="ARBA00004651"/>
    </source>
</evidence>
<dbReference type="InterPro" id="IPR003805">
    <property type="entry name" value="CobS"/>
</dbReference>
<comment type="subcellular location">
    <subcellularLocation>
        <location evidence="2 19">Cell membrane</location>
        <topology evidence="2 19">Multi-pass membrane protein</topology>
    </subcellularLocation>
</comment>
<gene>
    <name evidence="19" type="primary">cobS</name>
    <name evidence="20" type="ORF">KB874_01990</name>
</gene>
<dbReference type="Pfam" id="PF02654">
    <property type="entry name" value="CobS"/>
    <property type="match status" value="1"/>
</dbReference>
<keyword evidence="21" id="KW-1185">Reference proteome</keyword>
<comment type="catalytic activity">
    <reaction evidence="17 19">
        <text>alpha-ribazole + adenosylcob(III)inamide-GDP = adenosylcob(III)alamin + GMP + H(+)</text>
        <dbReference type="Rhea" id="RHEA:16049"/>
        <dbReference type="ChEBI" id="CHEBI:10329"/>
        <dbReference type="ChEBI" id="CHEBI:15378"/>
        <dbReference type="ChEBI" id="CHEBI:18408"/>
        <dbReference type="ChEBI" id="CHEBI:58115"/>
        <dbReference type="ChEBI" id="CHEBI:60487"/>
        <dbReference type="EC" id="2.7.8.26"/>
    </reaction>
</comment>
<dbReference type="HAMAP" id="MF_00719">
    <property type="entry name" value="CobS"/>
    <property type="match status" value="1"/>
</dbReference>
<comment type="catalytic activity">
    <reaction evidence="18 19">
        <text>alpha-ribazole 5'-phosphate + adenosylcob(III)inamide-GDP = adenosylcob(III)alamin 5'-phosphate + GMP + H(+)</text>
        <dbReference type="Rhea" id="RHEA:23560"/>
        <dbReference type="ChEBI" id="CHEBI:15378"/>
        <dbReference type="ChEBI" id="CHEBI:57918"/>
        <dbReference type="ChEBI" id="CHEBI:58115"/>
        <dbReference type="ChEBI" id="CHEBI:60487"/>
        <dbReference type="ChEBI" id="CHEBI:60493"/>
        <dbReference type="EC" id="2.7.8.26"/>
    </reaction>
</comment>
<comment type="similarity">
    <text evidence="4 19">Belongs to the CobS family.</text>
</comment>
<evidence type="ECO:0000313" key="20">
    <source>
        <dbReference type="EMBL" id="MBS0122889.1"/>
    </source>
</evidence>
<evidence type="ECO:0000256" key="12">
    <source>
        <dbReference type="ARBA" id="ARBA00022989"/>
    </source>
</evidence>
<keyword evidence="10 19" id="KW-0812">Transmembrane</keyword>